<evidence type="ECO:0000259" key="3">
    <source>
        <dbReference type="Pfam" id="PF13229"/>
    </source>
</evidence>
<evidence type="ECO:0000256" key="1">
    <source>
        <dbReference type="SAM" id="SignalP"/>
    </source>
</evidence>
<gene>
    <name evidence="4" type="ORF">NCTC10717_00709</name>
</gene>
<dbReference type="Pfam" id="PF11924">
    <property type="entry name" value="IAT_beta"/>
    <property type="match status" value="1"/>
</dbReference>
<dbReference type="SMART" id="SM00710">
    <property type="entry name" value="PbH1"/>
    <property type="match status" value="7"/>
</dbReference>
<protein>
    <submittedName>
        <fullName evidence="4">Parallel beta-helix repeat-containing protein</fullName>
    </submittedName>
</protein>
<dbReference type="Proteomes" id="UP000254575">
    <property type="component" value="Unassembled WGS sequence"/>
</dbReference>
<dbReference type="Pfam" id="PF13229">
    <property type="entry name" value="Beta_helix"/>
    <property type="match status" value="1"/>
</dbReference>
<accession>A0A380MM55</accession>
<dbReference type="RefSeq" id="WP_115217970.1">
    <property type="nucleotide sequence ID" value="NZ_UHIA01000003.1"/>
</dbReference>
<dbReference type="InterPro" id="IPR006626">
    <property type="entry name" value="PbH1"/>
</dbReference>
<dbReference type="InterPro" id="IPR039448">
    <property type="entry name" value="Beta_helix"/>
</dbReference>
<keyword evidence="5" id="KW-1185">Reference proteome</keyword>
<dbReference type="Gene3D" id="2.40.160.160">
    <property type="entry name" value="Inverse autotransporter, beta-domain"/>
    <property type="match status" value="1"/>
</dbReference>
<dbReference type="OrthoDB" id="9795222at2"/>
<organism evidence="4 5">
    <name type="scientific">Suttonella indologenes</name>
    <dbReference type="NCBI Taxonomy" id="13276"/>
    <lineage>
        <taxon>Bacteria</taxon>
        <taxon>Pseudomonadati</taxon>
        <taxon>Pseudomonadota</taxon>
        <taxon>Gammaproteobacteria</taxon>
        <taxon>Cardiobacteriales</taxon>
        <taxon>Cardiobacteriaceae</taxon>
        <taxon>Suttonella</taxon>
    </lineage>
</organism>
<dbReference type="InterPro" id="IPR038177">
    <property type="entry name" value="IAT_beta_sf"/>
</dbReference>
<feature type="signal peptide" evidence="1">
    <location>
        <begin position="1"/>
        <end position="22"/>
    </location>
</feature>
<keyword evidence="1" id="KW-0732">Signal</keyword>
<reference evidence="4 5" key="1">
    <citation type="submission" date="2018-06" db="EMBL/GenBank/DDBJ databases">
        <authorList>
            <consortium name="Pathogen Informatics"/>
            <person name="Doyle S."/>
        </authorList>
    </citation>
    <scope>NUCLEOTIDE SEQUENCE [LARGE SCALE GENOMIC DNA]</scope>
    <source>
        <strain evidence="4 5">NCTC10717</strain>
    </source>
</reference>
<feature type="chain" id="PRO_5016739365" evidence="1">
    <location>
        <begin position="23"/>
        <end position="710"/>
    </location>
</feature>
<proteinExistence type="predicted"/>
<sequence length="710" mass="79174">MKLKKLSSLILFSILGMQYTNAGEIKPQAVIKSKLAGNEKIISADMFLPYFLNQHLGFIGLGYAKNNQKSDTASLGLGYRYALSPSSYIGANTYFDAIRSKQKDRYQQMSLGIEYGYDKFNISSNLYLPLGTNTKQKSQIHQSTIENNYLGLRTYTDYAALEKSADINLSYDFLHKDYHRLQASLGAYWQERKDKKDNQGIKLGLQWEGKSIIGIGDLEVGTYAQYDRENDWKGGLQFALHFGKSNSNKDYHEDFLSLPLRESIFTPSFYTVKGNFEPALEYGKVNIFNLKENPVSANELNVHLKDLGHNGLALMSGKINTDSAILIPDNIHIKGSGDTLKFTTASGKTAYYEHKGEAFHVHNSNQDSNIIEMGSNTYLSYAELSGGKNAITTSMPNTKNITIEHLHIHDTANHGIELNQVNGANLSEIKVENLPICENNANCEFSVYRNPNQVPNAALTALASNNINIDGFKVDNSTYGIFIASEYDDNTMEFTKISKNNHLRNIEINNVRREGLLFVGTDGMQVEHLKIDNSKKISENLNDMDLIVLQAAQNVNMKDVDLIGGINGLMIVNSPNLPIPEKNNIHIENLNIKNNSNSGVFINPANGISLQNVKIDNPVRSGFFLYGSPYDFMGGPVRNLNLNNVQINEAQTADLTIYGPVENINGEIITNHKPFTCSSNKWQKAILNQSGENIFSINGNKIENFNSCMN</sequence>
<dbReference type="InterPro" id="IPR011050">
    <property type="entry name" value="Pectin_lyase_fold/virulence"/>
</dbReference>
<feature type="domain" description="Right handed beta helix" evidence="3">
    <location>
        <begin position="463"/>
        <end position="628"/>
    </location>
</feature>
<evidence type="ECO:0000259" key="2">
    <source>
        <dbReference type="Pfam" id="PF11924"/>
    </source>
</evidence>
<dbReference type="Gene3D" id="2.160.20.10">
    <property type="entry name" value="Single-stranded right-handed beta-helix, Pectin lyase-like"/>
    <property type="match status" value="1"/>
</dbReference>
<dbReference type="InterPro" id="IPR024519">
    <property type="entry name" value="IAT_beta"/>
</dbReference>
<feature type="domain" description="Inverse autotransporter beta-domain" evidence="2">
    <location>
        <begin position="40"/>
        <end position="245"/>
    </location>
</feature>
<dbReference type="InterPro" id="IPR012334">
    <property type="entry name" value="Pectin_lyas_fold"/>
</dbReference>
<dbReference type="SUPFAM" id="SSF51126">
    <property type="entry name" value="Pectin lyase-like"/>
    <property type="match status" value="2"/>
</dbReference>
<evidence type="ECO:0000313" key="4">
    <source>
        <dbReference type="EMBL" id="SUO92730.1"/>
    </source>
</evidence>
<evidence type="ECO:0000313" key="5">
    <source>
        <dbReference type="Proteomes" id="UP000254575"/>
    </source>
</evidence>
<dbReference type="EMBL" id="UHIA01000003">
    <property type="protein sequence ID" value="SUO92730.1"/>
    <property type="molecule type" value="Genomic_DNA"/>
</dbReference>
<dbReference type="AlphaFoldDB" id="A0A380MM55"/>
<name>A0A380MM55_9GAMM</name>